<evidence type="ECO:0000313" key="1">
    <source>
        <dbReference type="EMBL" id="KUG23057.1"/>
    </source>
</evidence>
<organism evidence="1">
    <name type="scientific">hydrocarbon metagenome</name>
    <dbReference type="NCBI Taxonomy" id="938273"/>
    <lineage>
        <taxon>unclassified sequences</taxon>
        <taxon>metagenomes</taxon>
        <taxon>ecological metagenomes</taxon>
    </lineage>
</organism>
<proteinExistence type="predicted"/>
<protein>
    <submittedName>
        <fullName evidence="1">Uncharacterized protein</fullName>
    </submittedName>
</protein>
<dbReference type="EMBL" id="LNQE01000922">
    <property type="protein sequence ID" value="KUG23057.1"/>
    <property type="molecule type" value="Genomic_DNA"/>
</dbReference>
<comment type="caution">
    <text evidence="1">The sequence shown here is derived from an EMBL/GenBank/DDBJ whole genome shotgun (WGS) entry which is preliminary data.</text>
</comment>
<reference evidence="1" key="1">
    <citation type="journal article" date="2015" name="Proc. Natl. Acad. Sci. U.S.A.">
        <title>Networks of energetic and metabolic interactions define dynamics in microbial communities.</title>
        <authorList>
            <person name="Embree M."/>
            <person name="Liu J.K."/>
            <person name="Al-Bassam M.M."/>
            <person name="Zengler K."/>
        </authorList>
    </citation>
    <scope>NUCLEOTIDE SEQUENCE</scope>
</reference>
<sequence length="42" mass="4707">MYNTQSFIYLINNFTLGNNGDGLFFSSSIFPSLQTGFPPARE</sequence>
<gene>
    <name evidence="1" type="ORF">ASZ90_007134</name>
</gene>
<accession>A0A0W8FQK6</accession>
<name>A0A0W8FQK6_9ZZZZ</name>
<dbReference type="AlphaFoldDB" id="A0A0W8FQK6"/>